<dbReference type="PANTHER" id="PTHR27004:SF428">
    <property type="entry name" value="OS01G0160600 PROTEIN"/>
    <property type="match status" value="1"/>
</dbReference>
<evidence type="ECO:0000256" key="7">
    <source>
        <dbReference type="ARBA" id="ARBA00022989"/>
    </source>
</evidence>
<comment type="caution">
    <text evidence="12">The sequence shown here is derived from an EMBL/GenBank/DDBJ whole genome shotgun (WGS) entry which is preliminary data.</text>
</comment>
<keyword evidence="9" id="KW-0675">Receptor</keyword>
<proteinExistence type="inferred from homology"/>
<dbReference type="Gene3D" id="3.80.10.10">
    <property type="entry name" value="Ribonuclease Inhibitor"/>
    <property type="match status" value="1"/>
</dbReference>
<accession>A0AAP0QKT8</accession>
<organism evidence="12 13">
    <name type="scientific">Citrus x changshan-huyou</name>
    <dbReference type="NCBI Taxonomy" id="2935761"/>
    <lineage>
        <taxon>Eukaryota</taxon>
        <taxon>Viridiplantae</taxon>
        <taxon>Streptophyta</taxon>
        <taxon>Embryophyta</taxon>
        <taxon>Tracheophyta</taxon>
        <taxon>Spermatophyta</taxon>
        <taxon>Magnoliopsida</taxon>
        <taxon>eudicotyledons</taxon>
        <taxon>Gunneridae</taxon>
        <taxon>Pentapetalae</taxon>
        <taxon>rosids</taxon>
        <taxon>malvids</taxon>
        <taxon>Sapindales</taxon>
        <taxon>Rutaceae</taxon>
        <taxon>Aurantioideae</taxon>
        <taxon>Citrus</taxon>
    </lineage>
</organism>
<keyword evidence="5" id="KW-0812">Transmembrane</keyword>
<protein>
    <submittedName>
        <fullName evidence="12">Uncharacterized protein</fullName>
    </submittedName>
</protein>
<evidence type="ECO:0000313" key="12">
    <source>
        <dbReference type="EMBL" id="KAK9199311.1"/>
    </source>
</evidence>
<evidence type="ECO:0000313" key="13">
    <source>
        <dbReference type="Proteomes" id="UP001428341"/>
    </source>
</evidence>
<evidence type="ECO:0000256" key="11">
    <source>
        <dbReference type="SAM" id="MobiDB-lite"/>
    </source>
</evidence>
<keyword evidence="13" id="KW-1185">Reference proteome</keyword>
<evidence type="ECO:0000256" key="2">
    <source>
        <dbReference type="ARBA" id="ARBA00009592"/>
    </source>
</evidence>
<dbReference type="PANTHER" id="PTHR27004">
    <property type="entry name" value="RECEPTOR-LIKE PROTEIN 12 ISOFORM X1"/>
    <property type="match status" value="1"/>
</dbReference>
<sequence>MRWQLHGRIPEQLLSVTALASLNLSYNRLWGRIPRGNQFNTFENDSYIGNIHLCGEPLTVTCSNDAVPKAPPSASTDHEEDETTSWFDWKMAKMGYESGQVIGLSIGYMVFSTGKPQWLVMMVEEDQQKKAPRSRSATTTPVRSRSVTTTLVRSRTVTNDLPGYDSGSICT</sequence>
<keyword evidence="7" id="KW-1133">Transmembrane helix</keyword>
<comment type="subcellular location">
    <subcellularLocation>
        <location evidence="1">Cell membrane</location>
        <topology evidence="1">Single-pass type I membrane protein</topology>
    </subcellularLocation>
</comment>
<evidence type="ECO:0000256" key="8">
    <source>
        <dbReference type="ARBA" id="ARBA00023136"/>
    </source>
</evidence>
<dbReference type="AlphaFoldDB" id="A0AAP0QKT8"/>
<dbReference type="Proteomes" id="UP001428341">
    <property type="component" value="Unassembled WGS sequence"/>
</dbReference>
<evidence type="ECO:0000256" key="5">
    <source>
        <dbReference type="ARBA" id="ARBA00022692"/>
    </source>
</evidence>
<comment type="similarity">
    <text evidence="2">Belongs to the RLP family.</text>
</comment>
<evidence type="ECO:0000256" key="9">
    <source>
        <dbReference type="ARBA" id="ARBA00023170"/>
    </source>
</evidence>
<gene>
    <name evidence="12" type="ORF">WN944_014501</name>
</gene>
<evidence type="ECO:0000256" key="3">
    <source>
        <dbReference type="ARBA" id="ARBA00022475"/>
    </source>
</evidence>
<dbReference type="EMBL" id="JBCGBO010000005">
    <property type="protein sequence ID" value="KAK9199311.1"/>
    <property type="molecule type" value="Genomic_DNA"/>
</dbReference>
<feature type="region of interest" description="Disordered" evidence="11">
    <location>
        <begin position="126"/>
        <end position="150"/>
    </location>
</feature>
<name>A0AAP0QKT8_9ROSI</name>
<keyword evidence="8" id="KW-0472">Membrane</keyword>
<reference evidence="12 13" key="1">
    <citation type="submission" date="2024-05" db="EMBL/GenBank/DDBJ databases">
        <title>Haplotype-resolved chromosome-level genome assembly of Huyou (Citrus changshanensis).</title>
        <authorList>
            <person name="Miao C."/>
            <person name="Chen W."/>
            <person name="Wu Y."/>
            <person name="Wang L."/>
            <person name="Zhao S."/>
            <person name="Grierson D."/>
            <person name="Xu C."/>
            <person name="Chen K."/>
        </authorList>
    </citation>
    <scope>NUCLEOTIDE SEQUENCE [LARGE SCALE GENOMIC DNA]</scope>
    <source>
        <strain evidence="12">01-14</strain>
        <tissue evidence="12">Leaf</tissue>
    </source>
</reference>
<keyword evidence="3" id="KW-1003">Cell membrane</keyword>
<evidence type="ECO:0000256" key="10">
    <source>
        <dbReference type="ARBA" id="ARBA00023180"/>
    </source>
</evidence>
<keyword evidence="10" id="KW-0325">Glycoprotein</keyword>
<evidence type="ECO:0000256" key="6">
    <source>
        <dbReference type="ARBA" id="ARBA00022737"/>
    </source>
</evidence>
<dbReference type="GO" id="GO:0005886">
    <property type="term" value="C:plasma membrane"/>
    <property type="evidence" value="ECO:0007669"/>
    <property type="project" value="UniProtKB-SubCell"/>
</dbReference>
<keyword evidence="6" id="KW-0677">Repeat</keyword>
<evidence type="ECO:0000256" key="4">
    <source>
        <dbReference type="ARBA" id="ARBA00022614"/>
    </source>
</evidence>
<keyword evidence="4" id="KW-0433">Leucine-rich repeat</keyword>
<dbReference type="InterPro" id="IPR032675">
    <property type="entry name" value="LRR_dom_sf"/>
</dbReference>
<feature type="compositionally biased region" description="Low complexity" evidence="11">
    <location>
        <begin position="134"/>
        <end position="150"/>
    </location>
</feature>
<evidence type="ECO:0000256" key="1">
    <source>
        <dbReference type="ARBA" id="ARBA00004251"/>
    </source>
</evidence>